<dbReference type="STRING" id="441375.B6AER4"/>
<dbReference type="RefSeq" id="XP_002141030.1">
    <property type="nucleotide sequence ID" value="XM_002140994.1"/>
</dbReference>
<feature type="domain" description="DUF4110" evidence="2">
    <location>
        <begin position="652"/>
        <end position="736"/>
    </location>
</feature>
<dbReference type="Pfam" id="PF13422">
    <property type="entry name" value="DUF4110"/>
    <property type="match status" value="1"/>
</dbReference>
<dbReference type="InterPro" id="IPR015915">
    <property type="entry name" value="Kelch-typ_b-propeller"/>
</dbReference>
<dbReference type="PANTHER" id="PTHR46063:SF1">
    <property type="entry name" value="KELCH DOMAIN-CONTAINING PROTEIN 4"/>
    <property type="match status" value="1"/>
</dbReference>
<dbReference type="Proteomes" id="UP000001460">
    <property type="component" value="Unassembled WGS sequence"/>
</dbReference>
<proteinExistence type="predicted"/>
<dbReference type="OMA" id="PSPRVGC"/>
<feature type="compositionally biased region" description="Low complexity" evidence="1">
    <location>
        <begin position="592"/>
        <end position="618"/>
    </location>
</feature>
<dbReference type="AlphaFoldDB" id="B6AER4"/>
<name>B6AER4_CRYMR</name>
<accession>B6AER4</accession>
<dbReference type="GeneID" id="6996019"/>
<dbReference type="OrthoDB" id="4447at2759"/>
<feature type="region of interest" description="Disordered" evidence="1">
    <location>
        <begin position="399"/>
        <end position="419"/>
    </location>
</feature>
<protein>
    <submittedName>
        <fullName evidence="3">Kelch motif family protein</fullName>
    </submittedName>
</protein>
<dbReference type="Gene3D" id="2.120.10.80">
    <property type="entry name" value="Kelch-type beta propeller"/>
    <property type="match status" value="1"/>
</dbReference>
<evidence type="ECO:0000256" key="1">
    <source>
        <dbReference type="SAM" id="MobiDB-lite"/>
    </source>
</evidence>
<dbReference type="PANTHER" id="PTHR46063">
    <property type="entry name" value="KELCH DOMAIN-CONTAINING PROTEIN"/>
    <property type="match status" value="1"/>
</dbReference>
<gene>
    <name evidence="3" type="ORF">CMU_013560</name>
</gene>
<feature type="compositionally biased region" description="Basic and acidic residues" evidence="1">
    <location>
        <begin position="1"/>
        <end position="20"/>
    </location>
</feature>
<dbReference type="InterPro" id="IPR025183">
    <property type="entry name" value="DUF4110"/>
</dbReference>
<reference evidence="3" key="1">
    <citation type="submission" date="2008-06" db="EMBL/GenBank/DDBJ databases">
        <authorList>
            <person name="Lorenzi H."/>
            <person name="Inman J."/>
            <person name="Miller J."/>
            <person name="Schobel S."/>
            <person name="Amedeo P."/>
            <person name="Caler E.V."/>
            <person name="da Silva J."/>
        </authorList>
    </citation>
    <scope>NUCLEOTIDE SEQUENCE [LARGE SCALE GENOMIC DNA]</scope>
    <source>
        <strain evidence="3">RN66</strain>
    </source>
</reference>
<feature type="region of interest" description="Disordered" evidence="1">
    <location>
        <begin position="1"/>
        <end position="31"/>
    </location>
</feature>
<dbReference type="eggNOG" id="KOG1230">
    <property type="taxonomic scope" value="Eukaryota"/>
</dbReference>
<organism evidence="3 4">
    <name type="scientific">Cryptosporidium muris (strain RN66)</name>
    <dbReference type="NCBI Taxonomy" id="441375"/>
    <lineage>
        <taxon>Eukaryota</taxon>
        <taxon>Sar</taxon>
        <taxon>Alveolata</taxon>
        <taxon>Apicomplexa</taxon>
        <taxon>Conoidasida</taxon>
        <taxon>Coccidia</taxon>
        <taxon>Eucoccidiorida</taxon>
        <taxon>Eimeriorina</taxon>
        <taxon>Cryptosporidiidae</taxon>
        <taxon>Cryptosporidium</taxon>
    </lineage>
</organism>
<evidence type="ECO:0000313" key="4">
    <source>
        <dbReference type="Proteomes" id="UP000001460"/>
    </source>
</evidence>
<keyword evidence="4" id="KW-1185">Reference proteome</keyword>
<feature type="region of interest" description="Disordered" evidence="1">
    <location>
        <begin position="580"/>
        <end position="618"/>
    </location>
</feature>
<dbReference type="VEuPathDB" id="CryptoDB:CMU_013560"/>
<sequence>MVKNKKDADKKAARAAEKRARQQAKSMRKQLKEIKGQEIEDIENIVASMDLKVKKMANEDLGYPCTILPAERPGPRVASSYNIHPITGELLIFGGEYYDGQNVKVYHDLYKWNIDRNEWKKVIISNPQKSNDCYSGGPKPRCSHQSVIFNDHLFIHGGEYSTEHQFYHFRDLWKLNLKSYIWYEVKTIGLSPSPRSGHRMVVWRHYFVVFGGFHDTFRETRYFNDIYILNTQNWHWTRIEFDKSANCPLPRSGVQMITAPNGDYIFFYGGYSKVKDTKRNSVGKIHSDCWILDMKPFMNKKGSPVWERVSRKGQFPSPRSGSSIVSYKNMAIIFGGVFDQDDSLGITLKSMFFNDLYGFDLQRKRWYKVDLVYRKDRKKENKNICKGGLKKEKKSKCKDQIQNETLDSEDSSRSEQIESDFDDDINYDNVFGYIDQNGQPVKIKLNEWESVFETQNINETETNYTEDSLNSTNECMELIDTNQIQKSEVTTQVENAKLNENFLKRGTELVTSVIELTEIPLPRINSGIFVKGSNLYIYGGLLEIGNREITMDDCWCFNLSKKNKWKCILEPRIKLQEWREQDESDNGDFSDRISVSSEESSNDSEYSSSDGSCYSSESENCTSILKPNLREKHLDIINMKRKYWLEIRKNYNLDDERRTPKRDETLREFFNRTRMYWITLARESTSDQITNEKELIRYGFSMALDRINEIQPYLTKARELEEVQNNIEYMETRSKMH</sequence>
<dbReference type="SUPFAM" id="SSF117281">
    <property type="entry name" value="Kelch motif"/>
    <property type="match status" value="1"/>
</dbReference>
<evidence type="ECO:0000259" key="2">
    <source>
        <dbReference type="Pfam" id="PF13422"/>
    </source>
</evidence>
<dbReference type="Pfam" id="PF24681">
    <property type="entry name" value="Kelch_KLHDC2_KLHL20_DRC7"/>
    <property type="match status" value="1"/>
</dbReference>
<dbReference type="InterPro" id="IPR052588">
    <property type="entry name" value="Kelch_domain_protein"/>
</dbReference>
<dbReference type="EMBL" id="DS989730">
    <property type="protein sequence ID" value="EEA06681.1"/>
    <property type="molecule type" value="Genomic_DNA"/>
</dbReference>
<evidence type="ECO:0000313" key="3">
    <source>
        <dbReference type="EMBL" id="EEA06681.1"/>
    </source>
</evidence>